<dbReference type="InterPro" id="IPR001810">
    <property type="entry name" value="F-box_dom"/>
</dbReference>
<organism evidence="2 3">
    <name type="scientific">Rhynocoris fuscipes</name>
    <dbReference type="NCBI Taxonomy" id="488301"/>
    <lineage>
        <taxon>Eukaryota</taxon>
        <taxon>Metazoa</taxon>
        <taxon>Ecdysozoa</taxon>
        <taxon>Arthropoda</taxon>
        <taxon>Hexapoda</taxon>
        <taxon>Insecta</taxon>
        <taxon>Pterygota</taxon>
        <taxon>Neoptera</taxon>
        <taxon>Paraneoptera</taxon>
        <taxon>Hemiptera</taxon>
        <taxon>Heteroptera</taxon>
        <taxon>Panheteroptera</taxon>
        <taxon>Cimicomorpha</taxon>
        <taxon>Reduviidae</taxon>
        <taxon>Harpactorinae</taxon>
        <taxon>Harpactorini</taxon>
        <taxon>Rhynocoris</taxon>
    </lineage>
</organism>
<comment type="caution">
    <text evidence="2">The sequence shown here is derived from an EMBL/GenBank/DDBJ whole genome shotgun (WGS) entry which is preliminary data.</text>
</comment>
<dbReference type="PROSITE" id="PS50181">
    <property type="entry name" value="FBOX"/>
    <property type="match status" value="1"/>
</dbReference>
<evidence type="ECO:0000313" key="3">
    <source>
        <dbReference type="Proteomes" id="UP001461498"/>
    </source>
</evidence>
<name>A0AAW1CN12_9HEMI</name>
<dbReference type="Proteomes" id="UP001461498">
    <property type="component" value="Unassembled WGS sequence"/>
</dbReference>
<dbReference type="Pfam" id="PF12937">
    <property type="entry name" value="F-box-like"/>
    <property type="match status" value="1"/>
</dbReference>
<proteinExistence type="predicted"/>
<dbReference type="SUPFAM" id="SSF81383">
    <property type="entry name" value="F-box domain"/>
    <property type="match status" value="1"/>
</dbReference>
<evidence type="ECO:0000313" key="2">
    <source>
        <dbReference type="EMBL" id="KAK9499802.1"/>
    </source>
</evidence>
<accession>A0AAW1CN12</accession>
<protein>
    <recommendedName>
        <fullName evidence="1">F-box domain-containing protein</fullName>
    </recommendedName>
</protein>
<sequence>MDISVRNSIILDYLLQYLDTVTLVKCCAVCKDWYNTITSNNRLWKRICQFENIDPEEWNWPDNEEWILDPPCDWMQYVLKYKRTEKNLKTNKNKCYDFKINCLYIDYDGKTLILGNRNCLKIYKLLENKSIEFLENIEIQGNIHDAKTNTEFIVLQWNKCLCVYKFVNNLYEFYYKICSNRIGDIIYVNEFTDNFTSFLYTNKFYFWEESLCYDLYVNNSLDNYRFYGWKINDKQLVLNLNNHYNLDYDKNFLYITNKDRNLLVLFNKQFVKHITINLEYNLFKIFTINDTLNIWEIDSESKSWISTIRKSSGKILMPKRKLNYNFEDAVAIIFPKEEFFIIFDCSHRLTAFRLNDLYICKYWERPLHCETFHMKNYRLWDPKIFYKFRKIFAIVRAIGLYSNESINSDTLVNVYDIRNCNLLYTINLGIMSLMKTPFVFNDVIICFRQDDMTSVYLYR</sequence>
<dbReference type="EMBL" id="JAPXFL010000011">
    <property type="protein sequence ID" value="KAK9499802.1"/>
    <property type="molecule type" value="Genomic_DNA"/>
</dbReference>
<reference evidence="2 3" key="1">
    <citation type="submission" date="2022-12" db="EMBL/GenBank/DDBJ databases">
        <title>Chromosome-level genome assembly of true bugs.</title>
        <authorList>
            <person name="Ma L."/>
            <person name="Li H."/>
        </authorList>
    </citation>
    <scope>NUCLEOTIDE SEQUENCE [LARGE SCALE GENOMIC DNA]</scope>
    <source>
        <strain evidence="2">Lab_2022b</strain>
    </source>
</reference>
<feature type="domain" description="F-box" evidence="1">
    <location>
        <begin position="1"/>
        <end position="47"/>
    </location>
</feature>
<dbReference type="AlphaFoldDB" id="A0AAW1CN12"/>
<dbReference type="Gene3D" id="1.20.1280.50">
    <property type="match status" value="1"/>
</dbReference>
<evidence type="ECO:0000259" key="1">
    <source>
        <dbReference type="PROSITE" id="PS50181"/>
    </source>
</evidence>
<gene>
    <name evidence="2" type="ORF">O3M35_002772</name>
</gene>
<dbReference type="InterPro" id="IPR036047">
    <property type="entry name" value="F-box-like_dom_sf"/>
</dbReference>
<keyword evidence="3" id="KW-1185">Reference proteome</keyword>